<gene>
    <name evidence="7" type="ORF">BRX40_20860</name>
</gene>
<feature type="transmembrane region" description="Helical" evidence="5">
    <location>
        <begin position="284"/>
        <end position="304"/>
    </location>
</feature>
<keyword evidence="2 5" id="KW-0812">Transmembrane</keyword>
<proteinExistence type="predicted"/>
<dbReference type="KEGG" id="skr:BRX40_20860"/>
<reference evidence="8" key="1">
    <citation type="submission" date="2016-12" db="EMBL/GenBank/DDBJ databases">
        <title>Whole genome sequencing of Sphingomonas sp. ABOJV.</title>
        <authorList>
            <person name="Conlan S."/>
            <person name="Thomas P.J."/>
            <person name="Mullikin J."/>
            <person name="Palmore T.N."/>
            <person name="Frank K.M."/>
            <person name="Segre J.A."/>
        </authorList>
    </citation>
    <scope>NUCLEOTIDE SEQUENCE [LARGE SCALE GENOMIC DNA]</scope>
    <source>
        <strain evidence="8">ABOJV</strain>
    </source>
</reference>
<evidence type="ECO:0000256" key="4">
    <source>
        <dbReference type="ARBA" id="ARBA00023136"/>
    </source>
</evidence>
<dbReference type="GO" id="GO:0016020">
    <property type="term" value="C:membrane"/>
    <property type="evidence" value="ECO:0007669"/>
    <property type="project" value="UniProtKB-SubCell"/>
</dbReference>
<evidence type="ECO:0000313" key="7">
    <source>
        <dbReference type="EMBL" id="APR54546.1"/>
    </source>
</evidence>
<feature type="transmembrane region" description="Helical" evidence="5">
    <location>
        <begin position="33"/>
        <end position="52"/>
    </location>
</feature>
<comment type="subcellular location">
    <subcellularLocation>
        <location evidence="1">Membrane</location>
        <topology evidence="1">Multi-pass membrane protein</topology>
    </subcellularLocation>
</comment>
<dbReference type="EMBL" id="CP018820">
    <property type="protein sequence ID" value="APR54546.1"/>
    <property type="molecule type" value="Genomic_DNA"/>
</dbReference>
<dbReference type="PANTHER" id="PTHR37422">
    <property type="entry name" value="TEICHURONIC ACID BIOSYNTHESIS PROTEIN TUAE"/>
    <property type="match status" value="1"/>
</dbReference>
<dbReference type="Pfam" id="PF04932">
    <property type="entry name" value="Wzy_C"/>
    <property type="match status" value="1"/>
</dbReference>
<organism evidence="7 8">
    <name type="scientific">Sphingomonas koreensis</name>
    <dbReference type="NCBI Taxonomy" id="93064"/>
    <lineage>
        <taxon>Bacteria</taxon>
        <taxon>Pseudomonadati</taxon>
        <taxon>Pseudomonadota</taxon>
        <taxon>Alphaproteobacteria</taxon>
        <taxon>Sphingomonadales</taxon>
        <taxon>Sphingomonadaceae</taxon>
        <taxon>Sphingomonas</taxon>
    </lineage>
</organism>
<evidence type="ECO:0000256" key="5">
    <source>
        <dbReference type="SAM" id="Phobius"/>
    </source>
</evidence>
<name>A0A1L6JF44_9SPHN</name>
<accession>A0A1L6JF44</accession>
<feature type="transmembrane region" description="Helical" evidence="5">
    <location>
        <begin position="88"/>
        <end position="105"/>
    </location>
</feature>
<feature type="transmembrane region" description="Helical" evidence="5">
    <location>
        <begin position="64"/>
        <end position="82"/>
    </location>
</feature>
<feature type="transmembrane region" description="Helical" evidence="5">
    <location>
        <begin position="182"/>
        <end position="215"/>
    </location>
</feature>
<evidence type="ECO:0000313" key="8">
    <source>
        <dbReference type="Proteomes" id="UP000185161"/>
    </source>
</evidence>
<keyword evidence="3 5" id="KW-1133">Transmembrane helix</keyword>
<protein>
    <recommendedName>
        <fullName evidence="6">O-antigen ligase-related domain-containing protein</fullName>
    </recommendedName>
</protein>
<dbReference type="Proteomes" id="UP000185161">
    <property type="component" value="Chromosome"/>
</dbReference>
<evidence type="ECO:0000256" key="3">
    <source>
        <dbReference type="ARBA" id="ARBA00022989"/>
    </source>
</evidence>
<dbReference type="InterPro" id="IPR007016">
    <property type="entry name" value="O-antigen_ligase-rel_domated"/>
</dbReference>
<evidence type="ECO:0000256" key="2">
    <source>
        <dbReference type="ARBA" id="ARBA00022692"/>
    </source>
</evidence>
<feature type="transmembrane region" description="Helical" evidence="5">
    <location>
        <begin position="324"/>
        <end position="343"/>
    </location>
</feature>
<dbReference type="STRING" id="93064.BRX40_20860"/>
<evidence type="ECO:0000256" key="1">
    <source>
        <dbReference type="ARBA" id="ARBA00004141"/>
    </source>
</evidence>
<feature type="transmembrane region" description="Helical" evidence="5">
    <location>
        <begin position="117"/>
        <end position="140"/>
    </location>
</feature>
<keyword evidence="4 5" id="KW-0472">Membrane</keyword>
<dbReference type="RefSeq" id="WP_075152875.1">
    <property type="nucleotide sequence ID" value="NZ_CP018820.1"/>
</dbReference>
<evidence type="ECO:0000259" key="6">
    <source>
        <dbReference type="Pfam" id="PF04932"/>
    </source>
</evidence>
<feature type="domain" description="O-antigen ligase-related" evidence="6">
    <location>
        <begin position="188"/>
        <end position="333"/>
    </location>
</feature>
<sequence>MADPFALTKPALALLVMLLIMAVSPLLVEPAYIGYLVAYGVLLVLVAPALLTRSHGPGLRTPPLIAWGVFGTGVAAVTIFANPALRDLFRDSGAVVSFLIGLLLIPRAMGRDWERPLFAALSALALIVAVWTILGAARAYLAGAGAYEWRGVYVPFVHTWLPYLIVAEYLRSRMPGSKPEVSAIRIGICILALLLSLSRTGLVQLAVFIPMVVLINARRWLFNPRGVLLAILAVGVAILVFPYLVGLDVVQQRINAGIDDGDLSLAWRDMEVRAARDYLDDGGWFRWLFGYGLGARVPLPWGIVDFNDNIAIPQLHNSYWTLTVKFGVLGLLWILAAIAVTFVRAHSVRAGPSALRSGGSWMLLMVMLIAYTLQGMSEWSHLLFLGLSCALLCKAGDRRILPLRLPSRSTRAAPLRIGERSGIRP</sequence>
<dbReference type="GeneID" id="44135654"/>
<feature type="transmembrane region" description="Helical" evidence="5">
    <location>
        <begin position="7"/>
        <end position="27"/>
    </location>
</feature>
<dbReference type="InterPro" id="IPR051533">
    <property type="entry name" value="WaaL-like"/>
</dbReference>
<dbReference type="PANTHER" id="PTHR37422:SF13">
    <property type="entry name" value="LIPOPOLYSACCHARIDE BIOSYNTHESIS PROTEIN PA4999-RELATED"/>
    <property type="match status" value="1"/>
</dbReference>
<keyword evidence="8" id="KW-1185">Reference proteome</keyword>
<dbReference type="AlphaFoldDB" id="A0A1L6JF44"/>
<feature type="transmembrane region" description="Helical" evidence="5">
    <location>
        <begin position="227"/>
        <end position="245"/>
    </location>
</feature>
<feature type="transmembrane region" description="Helical" evidence="5">
    <location>
        <begin position="355"/>
        <end position="373"/>
    </location>
</feature>
<feature type="transmembrane region" description="Helical" evidence="5">
    <location>
        <begin position="152"/>
        <end position="170"/>
    </location>
</feature>